<dbReference type="GO" id="GO:0005737">
    <property type="term" value="C:cytoplasm"/>
    <property type="evidence" value="ECO:0007669"/>
    <property type="project" value="TreeGrafter"/>
</dbReference>
<evidence type="ECO:0000313" key="11">
    <source>
        <dbReference type="EMBL" id="CAD8413581.1"/>
    </source>
</evidence>
<dbReference type="FunFam" id="3.90.1750.10:FF:000003">
    <property type="entry name" value="E3 ubiquitin-protein ligase UPL1"/>
    <property type="match status" value="1"/>
</dbReference>
<keyword evidence="4" id="KW-0808">Transferase</keyword>
<dbReference type="EC" id="2.3.2.26" evidence="3"/>
<keyword evidence="5 7" id="KW-0833">Ubl conjugation pathway</keyword>
<dbReference type="EMBL" id="HBEL01020808">
    <property type="protein sequence ID" value="CAD8413581.1"/>
    <property type="molecule type" value="Transcribed_RNA"/>
</dbReference>
<dbReference type="Gene3D" id="3.30.2160.10">
    <property type="entry name" value="Hect, E3 ligase catalytic domain"/>
    <property type="match status" value="1"/>
</dbReference>
<dbReference type="Gene3D" id="3.30.2410.10">
    <property type="entry name" value="Hect, E3 ligase catalytic domain"/>
    <property type="match status" value="1"/>
</dbReference>
<dbReference type="PANTHER" id="PTHR11254:SF67">
    <property type="entry name" value="E3 UBIQUITIN-PROTEIN LIGASE HUWE1"/>
    <property type="match status" value="1"/>
</dbReference>
<evidence type="ECO:0000256" key="3">
    <source>
        <dbReference type="ARBA" id="ARBA00012485"/>
    </source>
</evidence>
<comment type="similarity">
    <text evidence="6">Belongs to the UPL family. TOM1/PTR1 subfamily.</text>
</comment>
<evidence type="ECO:0000256" key="2">
    <source>
        <dbReference type="ARBA" id="ARBA00004906"/>
    </source>
</evidence>
<accession>A0A7S0C7I7</accession>
<organism evidence="11">
    <name type="scientific">Proboscia inermis</name>
    <dbReference type="NCBI Taxonomy" id="420281"/>
    <lineage>
        <taxon>Eukaryota</taxon>
        <taxon>Sar</taxon>
        <taxon>Stramenopiles</taxon>
        <taxon>Ochrophyta</taxon>
        <taxon>Bacillariophyta</taxon>
        <taxon>Coscinodiscophyceae</taxon>
        <taxon>Rhizosoleniophycidae</taxon>
        <taxon>Rhizosoleniales</taxon>
        <taxon>Rhizosoleniaceae</taxon>
        <taxon>Proboscia</taxon>
    </lineage>
</organism>
<gene>
    <name evidence="11" type="ORF">PINE0816_LOCUS9713</name>
</gene>
<dbReference type="CDD" id="cd00078">
    <property type="entry name" value="HECTc"/>
    <property type="match status" value="1"/>
</dbReference>
<dbReference type="SUPFAM" id="SSF56204">
    <property type="entry name" value="Hect, E3 ligase catalytic domain"/>
    <property type="match status" value="1"/>
</dbReference>
<dbReference type="InterPro" id="IPR000569">
    <property type="entry name" value="HECT_dom"/>
</dbReference>
<sequence length="963" mass="106480">MKTLIKLMFLLSPVRPQKLLLRLVLNFCANAQLRRAFLTTYVALLNGDRNGTIAGVDIVSDESKMHGSGNFSSPNSSLICRGSMRGDMHEKSFPPNMLIGTAPDDAGNDFLHPNMGMFRRKHGNAAAAAIAMNLPTSAKGSSDGSVPLIVSRRIIDALSFLAQKAPRICVEMLLNDEIVKLTPDCHDNKSRGSSLDSLLDLISLPLYSKSATNLEQLLSLIEIIVSPLSMVSKDCEHQVDISKKDIESAASAGKEWLAVPRPDVSQHRLRSLCSVLRLEGCKDSPFQKVNTISKRLCRVESNKAKILSELASVAQGLGIDAIRDLKSLSIHLNQASKLHKAQAKTSSLQRGQKGGNLSDNKNKVSSIPASAVTLSSSSSEIKLLRVLQTLHAVCGCGPDDKKEDGQMSITAELGLLLQRLQLESLWDELAICLKVVSVLEGVSDDEEEEKKGGEIDEDEVDADGTSSKKLQSSVAGLLTRFLPTIEAFFIVTASSAGDVSEENDHKLGSVIDNGMAESSVSDVDDNSTAKYDTGLVGVKRLVTFVAAHKVLLNALLRANPALLDKGLRPMVQIPSCRPFMDFDVKRQWFKTQVRRLRQHANRRAGSLRLNIRRKHVFEDAFHQIRQRNADEMRGRLHITFRNEEGVDAGGLSREFFGILAKEMFNPNYALFTSTEDGCTFQPNPNSSINPEHLSYFRFVGRIVGKAVVDGFLLDAHFTRSLYKHMLGSKPTHHDMEAIDPDYYKNLKMILEYNLADIGLDLTFSTEDHSFGRSQTIDLIPDGRNVHVTEDTKAKYVSLVCQHRMTTAIDRQIKSYLEGFYDLVKPELISIFTAKELELLISGMPDIDMHDLQRNTEYQHYKASDPQIGWFWNIMFSLKKSEKASFLQFVTGSAKVPLGGFAELQGMRGTQKFSIHRAGGSSGALISAHTCFNALDVPVYKSEDEMREKILYAINEGATGFLFA</sequence>
<feature type="domain" description="HECT" evidence="10">
    <location>
        <begin position="628"/>
        <end position="963"/>
    </location>
</feature>
<feature type="region of interest" description="Disordered" evidence="8">
    <location>
        <begin position="443"/>
        <end position="467"/>
    </location>
</feature>
<dbReference type="AlphaFoldDB" id="A0A7S0C7I7"/>
<dbReference type="GO" id="GO:0061630">
    <property type="term" value="F:ubiquitin protein ligase activity"/>
    <property type="evidence" value="ECO:0007669"/>
    <property type="project" value="UniProtKB-EC"/>
</dbReference>
<dbReference type="GO" id="GO:0006511">
    <property type="term" value="P:ubiquitin-dependent protein catabolic process"/>
    <property type="evidence" value="ECO:0007669"/>
    <property type="project" value="TreeGrafter"/>
</dbReference>
<proteinExistence type="inferred from homology"/>
<evidence type="ECO:0000256" key="6">
    <source>
        <dbReference type="ARBA" id="ARBA00034494"/>
    </source>
</evidence>
<dbReference type="PROSITE" id="PS50237">
    <property type="entry name" value="HECT"/>
    <property type="match status" value="1"/>
</dbReference>
<dbReference type="FunFam" id="3.30.2410.10:FF:000009">
    <property type="entry name" value="Probable E3 ubiquitin-protein ligase HECTD2"/>
    <property type="match status" value="1"/>
</dbReference>
<dbReference type="PANTHER" id="PTHR11254">
    <property type="entry name" value="HECT DOMAIN UBIQUITIN-PROTEIN LIGASE"/>
    <property type="match status" value="1"/>
</dbReference>
<dbReference type="Gene3D" id="3.90.1750.10">
    <property type="entry name" value="Hect, E3 ligase catalytic domains"/>
    <property type="match status" value="1"/>
</dbReference>
<feature type="active site" description="Glycyl thioester intermediate" evidence="7">
    <location>
        <position position="930"/>
    </location>
</feature>
<evidence type="ECO:0000256" key="1">
    <source>
        <dbReference type="ARBA" id="ARBA00000885"/>
    </source>
</evidence>
<feature type="compositionally biased region" description="Polar residues" evidence="8">
    <location>
        <begin position="343"/>
        <end position="359"/>
    </location>
</feature>
<evidence type="ECO:0000256" key="5">
    <source>
        <dbReference type="ARBA" id="ARBA00022786"/>
    </source>
</evidence>
<dbReference type="FunFam" id="3.30.2160.10:FF:000001">
    <property type="entry name" value="E3 ubiquitin-protein ligase NEDD4-like"/>
    <property type="match status" value="1"/>
</dbReference>
<keyword evidence="9" id="KW-0732">Signal</keyword>
<reference evidence="11" key="1">
    <citation type="submission" date="2021-01" db="EMBL/GenBank/DDBJ databases">
        <authorList>
            <person name="Corre E."/>
            <person name="Pelletier E."/>
            <person name="Niang G."/>
            <person name="Scheremetjew M."/>
            <person name="Finn R."/>
            <person name="Kale V."/>
            <person name="Holt S."/>
            <person name="Cochrane G."/>
            <person name="Meng A."/>
            <person name="Brown T."/>
            <person name="Cohen L."/>
        </authorList>
    </citation>
    <scope>NUCLEOTIDE SEQUENCE</scope>
    <source>
        <strain evidence="11">CCAP1064/1</strain>
    </source>
</reference>
<dbReference type="InterPro" id="IPR050409">
    <property type="entry name" value="E3_ubiq-protein_ligase"/>
</dbReference>
<evidence type="ECO:0000256" key="4">
    <source>
        <dbReference type="ARBA" id="ARBA00022679"/>
    </source>
</evidence>
<dbReference type="InterPro" id="IPR035983">
    <property type="entry name" value="Hect_E3_ubiquitin_ligase"/>
</dbReference>
<feature type="chain" id="PRO_5031538195" description="HECT-type E3 ubiquitin transferase" evidence="9">
    <location>
        <begin position="17"/>
        <end position="963"/>
    </location>
</feature>
<evidence type="ECO:0000256" key="7">
    <source>
        <dbReference type="PROSITE-ProRule" id="PRU00104"/>
    </source>
</evidence>
<evidence type="ECO:0000256" key="9">
    <source>
        <dbReference type="SAM" id="SignalP"/>
    </source>
</evidence>
<protein>
    <recommendedName>
        <fullName evidence="3">HECT-type E3 ubiquitin transferase</fullName>
        <ecNumber evidence="3">2.3.2.26</ecNumber>
    </recommendedName>
</protein>
<comment type="catalytic activity">
    <reaction evidence="1">
        <text>S-ubiquitinyl-[E2 ubiquitin-conjugating enzyme]-L-cysteine + [acceptor protein]-L-lysine = [E2 ubiquitin-conjugating enzyme]-L-cysteine + N(6)-ubiquitinyl-[acceptor protein]-L-lysine.</text>
        <dbReference type="EC" id="2.3.2.26"/>
    </reaction>
</comment>
<name>A0A7S0C7I7_9STRA</name>
<comment type="pathway">
    <text evidence="2">Protein modification; protein ubiquitination.</text>
</comment>
<dbReference type="SMART" id="SM00119">
    <property type="entry name" value="HECTc"/>
    <property type="match status" value="1"/>
</dbReference>
<feature type="signal peptide" evidence="9">
    <location>
        <begin position="1"/>
        <end position="16"/>
    </location>
</feature>
<dbReference type="GO" id="GO:0000209">
    <property type="term" value="P:protein polyubiquitination"/>
    <property type="evidence" value="ECO:0007669"/>
    <property type="project" value="TreeGrafter"/>
</dbReference>
<dbReference type="Pfam" id="PF00632">
    <property type="entry name" value="HECT"/>
    <property type="match status" value="1"/>
</dbReference>
<evidence type="ECO:0000259" key="10">
    <source>
        <dbReference type="PROSITE" id="PS50237"/>
    </source>
</evidence>
<evidence type="ECO:0000256" key="8">
    <source>
        <dbReference type="SAM" id="MobiDB-lite"/>
    </source>
</evidence>
<feature type="region of interest" description="Disordered" evidence="8">
    <location>
        <begin position="341"/>
        <end position="362"/>
    </location>
</feature>